<protein>
    <submittedName>
        <fullName evidence="1">Uncharacterized protein</fullName>
    </submittedName>
</protein>
<evidence type="ECO:0000313" key="1">
    <source>
        <dbReference type="EMBL" id="PIT02843.1"/>
    </source>
</evidence>
<evidence type="ECO:0000313" key="2">
    <source>
        <dbReference type="Proteomes" id="UP000228930"/>
    </source>
</evidence>
<dbReference type="AlphaFoldDB" id="A0A2M6UE32"/>
<reference evidence="1 2" key="1">
    <citation type="submission" date="2015-06" db="EMBL/GenBank/DDBJ databases">
        <title>Comparative genome analysis of nirS-carrying Bradyrhizobium sp. strains.</title>
        <authorList>
            <person name="Ishii S."/>
            <person name="Jang J."/>
            <person name="Nishizawa T."/>
            <person name="Senoo K."/>
        </authorList>
    </citation>
    <scope>NUCLEOTIDE SEQUENCE [LARGE SCALE GENOMIC DNA]</scope>
    <source>
        <strain evidence="1 2">TSA1</strain>
    </source>
</reference>
<name>A0A2M6UE32_9BRAD</name>
<comment type="caution">
    <text evidence="1">The sequence shown here is derived from an EMBL/GenBank/DDBJ whole genome shotgun (WGS) entry which is preliminary data.</text>
</comment>
<accession>A0A2M6UE32</accession>
<keyword evidence="2" id="KW-1185">Reference proteome</keyword>
<dbReference type="Proteomes" id="UP000228930">
    <property type="component" value="Unassembled WGS sequence"/>
</dbReference>
<dbReference type="EMBL" id="LFJC01000003">
    <property type="protein sequence ID" value="PIT02843.1"/>
    <property type="molecule type" value="Genomic_DNA"/>
</dbReference>
<gene>
    <name evidence="1" type="ORF">TSA1_20360</name>
</gene>
<organism evidence="1 2">
    <name type="scientific">Bradyrhizobium nitroreducens</name>
    <dbReference type="NCBI Taxonomy" id="709803"/>
    <lineage>
        <taxon>Bacteria</taxon>
        <taxon>Pseudomonadati</taxon>
        <taxon>Pseudomonadota</taxon>
        <taxon>Alphaproteobacteria</taxon>
        <taxon>Hyphomicrobiales</taxon>
        <taxon>Nitrobacteraceae</taxon>
        <taxon>Bradyrhizobium</taxon>
    </lineage>
</organism>
<sequence length="356" mass="38433">MVAAAGIATIVSALATFAITGSEFFGTTLPKVFSGTSSAILLSGTLRPWLIDRVLVRDLSIVGQCVAWHNIIDLDGDGQASDLALTVFPRRSLQGKDCSEFRQDPEAVHLVLKETQWKGWRPRYALLQTFAPGIPSIFVTAGPFLLISTAARINPAYHIFAYSNGALLSFGSFRSIADEPAYLQLGRRLYMKTYNEFRGFEVTSTGEAKSTVLSAFDILARNNTALVIEADARIADGAKEANSKAGASGWLPFGSYSSPEGGQAACSEIVVYKNGEALTFASNQANPGKCVAAITAANETAQIVANVQCDFEGFTQSRQFPWGWIIDATKPRHFVRCDYTDEPEEYGFGLEVGLGP</sequence>
<proteinExistence type="predicted"/>